<keyword evidence="4" id="KW-1185">Reference proteome</keyword>
<dbReference type="SMART" id="SM00404">
    <property type="entry name" value="PTPc_motif"/>
    <property type="match status" value="1"/>
</dbReference>
<dbReference type="InterPro" id="IPR057023">
    <property type="entry name" value="PTP-SAK"/>
</dbReference>
<organism evidence="3 4">
    <name type="scientific">Bodo saltans</name>
    <name type="common">Flagellated protozoan</name>
    <dbReference type="NCBI Taxonomy" id="75058"/>
    <lineage>
        <taxon>Eukaryota</taxon>
        <taxon>Discoba</taxon>
        <taxon>Euglenozoa</taxon>
        <taxon>Kinetoplastea</taxon>
        <taxon>Metakinetoplastina</taxon>
        <taxon>Eubodonida</taxon>
        <taxon>Bodonidae</taxon>
        <taxon>Bodo</taxon>
    </lineage>
</organism>
<evidence type="ECO:0000313" key="4">
    <source>
        <dbReference type="Proteomes" id="UP000051952"/>
    </source>
</evidence>
<dbReference type="SUPFAM" id="SSF52799">
    <property type="entry name" value="(Phosphotyrosine protein) phosphatases II"/>
    <property type="match status" value="1"/>
</dbReference>
<dbReference type="GO" id="GO:0016791">
    <property type="term" value="F:phosphatase activity"/>
    <property type="evidence" value="ECO:0007669"/>
    <property type="project" value="UniProtKB-ARBA"/>
</dbReference>
<evidence type="ECO:0000259" key="2">
    <source>
        <dbReference type="PROSITE" id="PS50056"/>
    </source>
</evidence>
<dbReference type="Gene3D" id="3.90.190.10">
    <property type="entry name" value="Protein tyrosine phosphatase superfamily"/>
    <property type="match status" value="1"/>
</dbReference>
<dbReference type="InterPro" id="IPR000387">
    <property type="entry name" value="Tyr_Pase_dom"/>
</dbReference>
<dbReference type="InterPro" id="IPR016130">
    <property type="entry name" value="Tyr_Pase_AS"/>
</dbReference>
<gene>
    <name evidence="3" type="ORF">BSAL_63540</name>
</gene>
<dbReference type="InterPro" id="IPR003595">
    <property type="entry name" value="Tyr_Pase_cat"/>
</dbReference>
<feature type="domain" description="Tyrosine specific protein phosphatases" evidence="2">
    <location>
        <begin position="78"/>
        <end position="160"/>
    </location>
</feature>
<evidence type="ECO:0000256" key="1">
    <source>
        <dbReference type="ARBA" id="ARBA00022801"/>
    </source>
</evidence>
<dbReference type="InterPro" id="IPR050561">
    <property type="entry name" value="PTP"/>
</dbReference>
<protein>
    <submittedName>
        <fullName evidence="3">Phosphatase, putative</fullName>
    </submittedName>
</protein>
<dbReference type="PROSITE" id="PS50056">
    <property type="entry name" value="TYR_PHOSPHATASE_2"/>
    <property type="match status" value="1"/>
</dbReference>
<dbReference type="AlphaFoldDB" id="A0A0S4ISL4"/>
<dbReference type="EMBL" id="CYKH01000353">
    <property type="protein sequence ID" value="CUF55821.1"/>
    <property type="molecule type" value="Genomic_DNA"/>
</dbReference>
<dbReference type="VEuPathDB" id="TriTrypDB:BSAL_63540"/>
<sequence length="232" mass="25228">MKNYSFVIEGLLAGCAAPCTEEDAADIVDGNHRVLVDLREGTHAQYPEPLTAQLSANGVRMVNIPIEDFDAPSLEQMLAFCSIVKQIVDDNNNMLTNSESETAAALMATERNSTKTCLASSVLVHCRAGIGRTGTMLGAAVAYVALALPVSAATRTLHDELAQLEQQNQLPCDATVFEAEPLRIAYDEEVLVAYLRSKRDQALNVPVQRAAFHEFYTYLISLAHASLQSNEQ</sequence>
<keyword evidence="1" id="KW-0378">Hydrolase</keyword>
<dbReference type="InterPro" id="IPR029021">
    <property type="entry name" value="Prot-tyrosine_phosphatase-like"/>
</dbReference>
<reference evidence="4" key="1">
    <citation type="submission" date="2015-09" db="EMBL/GenBank/DDBJ databases">
        <authorList>
            <consortium name="Pathogen Informatics"/>
        </authorList>
    </citation>
    <scope>NUCLEOTIDE SEQUENCE [LARGE SCALE GENOMIC DNA]</scope>
    <source>
        <strain evidence="4">Lake Konstanz</strain>
    </source>
</reference>
<evidence type="ECO:0000313" key="3">
    <source>
        <dbReference type="EMBL" id="CUF55821.1"/>
    </source>
</evidence>
<dbReference type="PANTHER" id="PTHR23339">
    <property type="entry name" value="TYROSINE SPECIFIC PROTEIN PHOSPHATASE AND DUAL SPECIFICITY PROTEIN PHOSPHATASE"/>
    <property type="match status" value="1"/>
</dbReference>
<dbReference type="OrthoDB" id="19045at2759"/>
<proteinExistence type="predicted"/>
<name>A0A0S4ISL4_BODSA</name>
<dbReference type="PROSITE" id="PS00383">
    <property type="entry name" value="TYR_PHOSPHATASE_1"/>
    <property type="match status" value="1"/>
</dbReference>
<accession>A0A0S4ISL4</accession>
<dbReference type="Pfam" id="PF22784">
    <property type="entry name" value="PTP-SAK"/>
    <property type="match status" value="1"/>
</dbReference>
<dbReference type="Proteomes" id="UP000051952">
    <property type="component" value="Unassembled WGS sequence"/>
</dbReference>